<dbReference type="Pfam" id="PF13492">
    <property type="entry name" value="GAF_3"/>
    <property type="match status" value="1"/>
</dbReference>
<dbReference type="Gene3D" id="1.10.274.10">
    <property type="entry name" value="PtsI, HPr-binding domain"/>
    <property type="match status" value="1"/>
</dbReference>
<evidence type="ECO:0000259" key="7">
    <source>
        <dbReference type="Pfam" id="PF00391"/>
    </source>
</evidence>
<dbReference type="InterPro" id="IPR036618">
    <property type="entry name" value="PtsI_HPr-bd_sf"/>
</dbReference>
<dbReference type="InterPro" id="IPR040442">
    <property type="entry name" value="Pyrv_kinase-like_dom_sf"/>
</dbReference>
<dbReference type="GO" id="GO:0046872">
    <property type="term" value="F:metal ion binding"/>
    <property type="evidence" value="ECO:0007669"/>
    <property type="project" value="UniProtKB-KW"/>
</dbReference>
<keyword evidence="5" id="KW-0418">Kinase</keyword>
<dbReference type="Pfam" id="PF00391">
    <property type="entry name" value="PEP-utilizers"/>
    <property type="match status" value="1"/>
</dbReference>
<reference evidence="11" key="1">
    <citation type="journal article" date="2015" name="Nature">
        <title>Complex archaea that bridge the gap between prokaryotes and eukaryotes.</title>
        <authorList>
            <person name="Spang A."/>
            <person name="Saw J.H."/>
            <person name="Jorgensen S.L."/>
            <person name="Zaremba-Niedzwiedzka K."/>
            <person name="Martijn J."/>
            <person name="Lind A.E."/>
            <person name="van Eijk R."/>
            <person name="Schleper C."/>
            <person name="Guy L."/>
            <person name="Ettema T.J."/>
        </authorList>
    </citation>
    <scope>NUCLEOTIDE SEQUENCE</scope>
</reference>
<sequence length="411" mass="45678">MTDAVLLPYIDASPTEVVAVELDTGEETVLFQRGVGTDEEMYDNFLAVPIMRGISRIGVLVLQRKKKQRFLDEDVLACKAVASQLANIIENAKFLMSAHTPQENRRATAILEDMKVINAKVASEGYAFSEATVVDKEKTFTFLLQRHFSEQYSLEDLDKAVAVTSEALQELQSQVEEKLSDAASLIFASHLLILKDAKFVGAMRELIEEGMNPPDAVLKIAKEYIDIFAVSSDSYLHEKVQDVEDLVVRLIGNLVLEYEDLGDYRRKVVIASDLFPSDLLQMSSEEVRGIVLVGGGVTSHLSILARSLQIPMVIANHKELLNIPEKTKVLIDAEVGNVYVEPSEEVLQGFEQRNEARAKAADHTAEVKPETFTADGTQVHLMANINLLSDLKLAEQFNCEGVGLYRTEFPF</sequence>
<feature type="domain" description="GAF" evidence="10">
    <location>
        <begin position="35"/>
        <end position="91"/>
    </location>
</feature>
<evidence type="ECO:0000256" key="5">
    <source>
        <dbReference type="ARBA" id="ARBA00022777"/>
    </source>
</evidence>
<dbReference type="Pfam" id="PF05524">
    <property type="entry name" value="PEP-utilisers_N"/>
    <property type="match status" value="1"/>
</dbReference>
<dbReference type="EMBL" id="LAZR01052170">
    <property type="protein sequence ID" value="KKK83553.1"/>
    <property type="molecule type" value="Genomic_DNA"/>
</dbReference>
<dbReference type="PANTHER" id="PTHR46244">
    <property type="entry name" value="PHOSPHOENOLPYRUVATE-PROTEIN PHOSPHOTRANSFERASE"/>
    <property type="match status" value="1"/>
</dbReference>
<keyword evidence="4" id="KW-0479">Metal-binding</keyword>
<dbReference type="InterPro" id="IPR003018">
    <property type="entry name" value="GAF"/>
</dbReference>
<dbReference type="GO" id="GO:0009401">
    <property type="term" value="P:phosphoenolpyruvate-dependent sugar phosphotransferase system"/>
    <property type="evidence" value="ECO:0007669"/>
    <property type="project" value="InterPro"/>
</dbReference>
<dbReference type="InterPro" id="IPR050499">
    <property type="entry name" value="PEP-utilizing_PTS_enzyme"/>
</dbReference>
<evidence type="ECO:0000256" key="1">
    <source>
        <dbReference type="ARBA" id="ARBA00001946"/>
    </source>
</evidence>
<dbReference type="Gene3D" id="3.20.20.60">
    <property type="entry name" value="Phosphoenolpyruvate-binding domains"/>
    <property type="match status" value="1"/>
</dbReference>
<proteinExistence type="inferred from homology"/>
<evidence type="ECO:0000259" key="8">
    <source>
        <dbReference type="Pfam" id="PF02896"/>
    </source>
</evidence>
<dbReference type="Gene3D" id="3.30.450.40">
    <property type="match status" value="1"/>
</dbReference>
<evidence type="ECO:0000259" key="9">
    <source>
        <dbReference type="Pfam" id="PF05524"/>
    </source>
</evidence>
<dbReference type="GO" id="GO:0016301">
    <property type="term" value="F:kinase activity"/>
    <property type="evidence" value="ECO:0007669"/>
    <property type="project" value="UniProtKB-KW"/>
</dbReference>
<feature type="domain" description="Phosphotransferase system enzyme I N-terminal" evidence="9">
    <location>
        <begin position="121"/>
        <end position="238"/>
    </location>
</feature>
<organism evidence="11">
    <name type="scientific">marine sediment metagenome</name>
    <dbReference type="NCBI Taxonomy" id="412755"/>
    <lineage>
        <taxon>unclassified sequences</taxon>
        <taxon>metagenomes</taxon>
        <taxon>ecological metagenomes</taxon>
    </lineage>
</organism>
<dbReference type="PANTHER" id="PTHR46244:SF6">
    <property type="entry name" value="PHOSPHOENOLPYRUVATE-PROTEIN PHOSPHOTRANSFERASE"/>
    <property type="match status" value="1"/>
</dbReference>
<feature type="domain" description="PEP-utilising enzyme C-terminal" evidence="8">
    <location>
        <begin position="367"/>
        <end position="411"/>
    </location>
</feature>
<protein>
    <recommendedName>
        <fullName evidence="12">GAF domain-containing protein</fullName>
    </recommendedName>
</protein>
<dbReference type="SUPFAM" id="SSF52009">
    <property type="entry name" value="Phosphohistidine domain"/>
    <property type="match status" value="1"/>
</dbReference>
<dbReference type="InterPro" id="IPR029016">
    <property type="entry name" value="GAF-like_dom_sf"/>
</dbReference>
<feature type="domain" description="PEP-utilising enzyme mobile" evidence="7">
    <location>
        <begin position="267"/>
        <end position="336"/>
    </location>
</feature>
<dbReference type="Gene3D" id="3.50.30.10">
    <property type="entry name" value="Phosphohistidine domain"/>
    <property type="match status" value="1"/>
</dbReference>
<dbReference type="InterPro" id="IPR008279">
    <property type="entry name" value="PEP-util_enz_mobile_dom"/>
</dbReference>
<evidence type="ECO:0000256" key="2">
    <source>
        <dbReference type="ARBA" id="ARBA00007837"/>
    </source>
</evidence>
<evidence type="ECO:0000256" key="6">
    <source>
        <dbReference type="ARBA" id="ARBA00022842"/>
    </source>
</evidence>
<comment type="similarity">
    <text evidence="2">Belongs to the PEP-utilizing enzyme family.</text>
</comment>
<dbReference type="InterPro" id="IPR008731">
    <property type="entry name" value="PTS_EIN"/>
</dbReference>
<dbReference type="SUPFAM" id="SSF51621">
    <property type="entry name" value="Phosphoenolpyruvate/pyruvate domain"/>
    <property type="match status" value="1"/>
</dbReference>
<dbReference type="SUPFAM" id="SSF55781">
    <property type="entry name" value="GAF domain-like"/>
    <property type="match status" value="1"/>
</dbReference>
<feature type="non-terminal residue" evidence="11">
    <location>
        <position position="411"/>
    </location>
</feature>
<comment type="cofactor">
    <cofactor evidence="1">
        <name>Mg(2+)</name>
        <dbReference type="ChEBI" id="CHEBI:18420"/>
    </cofactor>
</comment>
<keyword evidence="3" id="KW-0808">Transferase</keyword>
<accession>A0A0F8YQ44</accession>
<evidence type="ECO:0000256" key="4">
    <source>
        <dbReference type="ARBA" id="ARBA00022723"/>
    </source>
</evidence>
<dbReference type="Pfam" id="PF02896">
    <property type="entry name" value="PEP-utilizers_C"/>
    <property type="match status" value="1"/>
</dbReference>
<name>A0A0F8YQ44_9ZZZZ</name>
<dbReference type="InterPro" id="IPR015813">
    <property type="entry name" value="Pyrv/PenolPyrv_kinase-like_dom"/>
</dbReference>
<evidence type="ECO:0000256" key="3">
    <source>
        <dbReference type="ARBA" id="ARBA00022679"/>
    </source>
</evidence>
<evidence type="ECO:0008006" key="12">
    <source>
        <dbReference type="Google" id="ProtNLM"/>
    </source>
</evidence>
<evidence type="ECO:0000313" key="11">
    <source>
        <dbReference type="EMBL" id="KKK83553.1"/>
    </source>
</evidence>
<gene>
    <name evidence="11" type="ORF">LCGC14_2792220</name>
</gene>
<keyword evidence="6" id="KW-0460">Magnesium</keyword>
<feature type="non-terminal residue" evidence="11">
    <location>
        <position position="1"/>
    </location>
</feature>
<dbReference type="InterPro" id="IPR000121">
    <property type="entry name" value="PEP_util_C"/>
</dbReference>
<evidence type="ECO:0000259" key="10">
    <source>
        <dbReference type="Pfam" id="PF13492"/>
    </source>
</evidence>
<dbReference type="AlphaFoldDB" id="A0A0F8YQ44"/>
<comment type="caution">
    <text evidence="11">The sequence shown here is derived from an EMBL/GenBank/DDBJ whole genome shotgun (WGS) entry which is preliminary data.</text>
</comment>
<dbReference type="SUPFAM" id="SSF47831">
    <property type="entry name" value="Enzyme I of the PEP:sugar phosphotransferase system HPr-binding (sub)domain"/>
    <property type="match status" value="1"/>
</dbReference>
<dbReference type="InterPro" id="IPR036637">
    <property type="entry name" value="Phosphohistidine_dom_sf"/>
</dbReference>